<dbReference type="SUPFAM" id="SSF52540">
    <property type="entry name" value="P-loop containing nucleoside triphosphate hydrolases"/>
    <property type="match status" value="1"/>
</dbReference>
<keyword evidence="3" id="KW-0378">Hydrolase</keyword>
<dbReference type="Proteomes" id="UP000681315">
    <property type="component" value="Unassembled WGS sequence"/>
</dbReference>
<keyword evidence="4" id="KW-1185">Reference proteome</keyword>
<protein>
    <submittedName>
        <fullName evidence="3">Type I restriction endonuclease subunit R</fullName>
    </submittedName>
</protein>
<dbReference type="PANTHER" id="PTHR42927:SF1">
    <property type="entry name" value="HELICASE SUPERFAMILY 1 AND 2 DOMAIN-CONTAINING PROTEIN"/>
    <property type="match status" value="1"/>
</dbReference>
<evidence type="ECO:0000256" key="1">
    <source>
        <dbReference type="SAM" id="MobiDB-lite"/>
    </source>
</evidence>
<dbReference type="InterPro" id="IPR027417">
    <property type="entry name" value="P-loop_NTPase"/>
</dbReference>
<organism evidence="3 4">
    <name type="scientific">Gelidibacter pelagius</name>
    <dbReference type="NCBI Taxonomy" id="2819985"/>
    <lineage>
        <taxon>Bacteria</taxon>
        <taxon>Pseudomonadati</taxon>
        <taxon>Bacteroidota</taxon>
        <taxon>Flavobacteriia</taxon>
        <taxon>Flavobacteriales</taxon>
        <taxon>Flavobacteriaceae</taxon>
        <taxon>Gelidibacter</taxon>
    </lineage>
</organism>
<dbReference type="RefSeq" id="WP_208231734.1">
    <property type="nucleotide sequence ID" value="NZ_JAGEVG010000001.1"/>
</dbReference>
<keyword evidence="3" id="KW-0255">Endonuclease</keyword>
<keyword evidence="3" id="KW-0540">Nuclease</keyword>
<dbReference type="Pfam" id="PF22679">
    <property type="entry name" value="T1R_D3-like"/>
    <property type="match status" value="1"/>
</dbReference>
<accession>A0ABS3SPI1</accession>
<dbReference type="SMART" id="SM00487">
    <property type="entry name" value="DEXDc"/>
    <property type="match status" value="1"/>
</dbReference>
<dbReference type="InterPro" id="IPR014001">
    <property type="entry name" value="Helicase_ATP-bd"/>
</dbReference>
<dbReference type="InterPro" id="IPR007409">
    <property type="entry name" value="Restrct_endonuc_type1_HsdR_N"/>
</dbReference>
<comment type="caution">
    <text evidence="3">The sequence shown here is derived from an EMBL/GenBank/DDBJ whole genome shotgun (WGS) entry which is preliminary data.</text>
</comment>
<name>A0ABS3SPI1_9FLAO</name>
<gene>
    <name evidence="3" type="ORF">J4051_00950</name>
</gene>
<evidence type="ECO:0000313" key="3">
    <source>
        <dbReference type="EMBL" id="MBO3096818.1"/>
    </source>
</evidence>
<dbReference type="InterPro" id="IPR040980">
    <property type="entry name" value="SWI2_SNF2"/>
</dbReference>
<dbReference type="GO" id="GO:0004519">
    <property type="term" value="F:endonuclease activity"/>
    <property type="evidence" value="ECO:0007669"/>
    <property type="project" value="UniProtKB-KW"/>
</dbReference>
<dbReference type="InterPro" id="IPR055180">
    <property type="entry name" value="HsdR_RecA-like_helicase_dom_2"/>
</dbReference>
<proteinExistence type="predicted"/>
<dbReference type="EMBL" id="JAGEVG010000001">
    <property type="protein sequence ID" value="MBO3096818.1"/>
    <property type="molecule type" value="Genomic_DNA"/>
</dbReference>
<feature type="domain" description="Helicase ATP-binding" evidence="2">
    <location>
        <begin position="290"/>
        <end position="482"/>
    </location>
</feature>
<dbReference type="Gene3D" id="3.90.1570.50">
    <property type="match status" value="1"/>
</dbReference>
<reference evidence="3 4" key="1">
    <citation type="submission" date="2021-03" db="EMBL/GenBank/DDBJ databases">
        <title>Gelidibacter sp. nov., isolated from costal sediment.</title>
        <authorList>
            <person name="Lun K.-Y."/>
        </authorList>
    </citation>
    <scope>NUCLEOTIDE SEQUENCE [LARGE SCALE GENOMIC DNA]</scope>
    <source>
        <strain evidence="3 4">DF109</strain>
    </source>
</reference>
<sequence length="1011" mass="115946">MAKKKDLVIDNETEFEKHFCHQLEVFGKYRLDKNRDVFINKELCLYPNDLEEFLYNTQEEKLRQLQEQYHTKWREEFQNHFKQALATKQLFQVLQDGIEVNDLHFDLIYFKPNKESNTIQSGLYKKNRFTAIRQWTFGSEGKAQNKSLDIVLLVNGFAIVTIELKNQGTSGTIEEAIEQYLGRDLDLPIFRQPFLHIVCDNDKVKMAAAFGKPPSDSNFRDFNMDLVNVAPNEHEYPVHYLYHDILLPDSLLNFLESYLYPGKGNSWIFPRYHQQRATRNVVEDIKKQIAETGELNLNYLIQHSTGSGKSNTIVWLVQNLRNAFDGDNTIFDSVVVLTDRINLDDQISKDFQKAILTPGVAEYAEDTAALKTALEQNKKVIISTIHKFSHLKELSDQTNKRICVLIDEAHRSQEGKLHDGLTDTFQTDEEGVELVAPDKQDALIEEISRKEFPNMAFIALTATPSDKTLEHFGVAKKDENGEIILDKKGNKTWEAFDVYSMDQAIKEGYIMDVAKHIYSYNTLYELNKGVDTKKEYLPMMVRKALRQKAFQDTGIIKEKCNRMVNIFKNKSAHKIDGKAKAMVVTSSRIAACKYKLFMDEEIKKQGLNYKTIIAFSGGVDVDKLELTDDELKQLRIDDLKGSKFTEDGLNKELNPRNLKIEDLFEETDDIRFLIVANKFQTGFSESLLHTMFVDKPLRDKNAVQTLSRLNRMHPGKVDTLAIDFTNSYKQIIKAYKKYQKDVTSNKSSDPNQLHELKAALIKFEIFSEDDVTKLLELATSGDGKNMPAIAGLTFRIKSNFESNLTREKRDEFRTLLGRYLGIFKYINALFNLRDKELHQFQLFCIYLSNKLSNSGNKDLEKELRDVSVVNFSIPEVEIDPEEEDDNNSSGGSTGGHGSVTRVRVTKTVKEVIEEINLNFKSEIGEEGVAIVGEFLENVANDQILISIMLNNKNKDAEKVYNEIIKEQLTNKLVDTIMSKSPEKYGDIMTDNVLSYINRTAYNVLKNTALVA</sequence>
<feature type="region of interest" description="Disordered" evidence="1">
    <location>
        <begin position="879"/>
        <end position="899"/>
    </location>
</feature>
<dbReference type="Gene3D" id="3.40.50.300">
    <property type="entry name" value="P-loop containing nucleotide triphosphate hydrolases"/>
    <property type="match status" value="2"/>
</dbReference>
<dbReference type="Pfam" id="PF18766">
    <property type="entry name" value="SWI2_SNF2"/>
    <property type="match status" value="1"/>
</dbReference>
<dbReference type="Pfam" id="PF04313">
    <property type="entry name" value="HSDR_N"/>
    <property type="match status" value="1"/>
</dbReference>
<evidence type="ECO:0000259" key="2">
    <source>
        <dbReference type="PROSITE" id="PS51192"/>
    </source>
</evidence>
<dbReference type="CDD" id="cd22332">
    <property type="entry name" value="HsdR_N"/>
    <property type="match status" value="1"/>
</dbReference>
<dbReference type="PANTHER" id="PTHR42927">
    <property type="entry name" value="HELICASE SUPERFAMILY 1 AND 2 DOMAIN-CONTAINING PROTEIN"/>
    <property type="match status" value="1"/>
</dbReference>
<dbReference type="PROSITE" id="PS51192">
    <property type="entry name" value="HELICASE_ATP_BIND_1"/>
    <property type="match status" value="1"/>
</dbReference>
<evidence type="ECO:0000313" key="4">
    <source>
        <dbReference type="Proteomes" id="UP000681315"/>
    </source>
</evidence>